<evidence type="ECO:0000259" key="5">
    <source>
        <dbReference type="PROSITE" id="PS50932"/>
    </source>
</evidence>
<dbReference type="Proteomes" id="UP000001062">
    <property type="component" value="Chromosome"/>
</dbReference>
<evidence type="ECO:0000256" key="2">
    <source>
        <dbReference type="ARBA" id="ARBA00023015"/>
    </source>
</evidence>
<dbReference type="RefSeq" id="WP_013661279.1">
    <property type="nucleotide sequence ID" value="NC_015276.1"/>
</dbReference>
<sequence>MPNSTDRPITQKDVAELAGVSLSAVSRTFTSGASVSPATRQKVLIAAKALGYKTNILAQSLMTNRTRLIGVISSNFENPMFTEVLDQLTKALQYRGYRTMVENVSAGSKPEDVLEQLLQYRVDGVLFLSSVLPTSFAQACSAANLPATILFGRTEQDYRHKEQSINVITADNVNGAKMGAELLIEKGYRNIGFLGGPEEATTTRDRKQSIVETLNKHQLTLVAEQHCDAYTYDAALTKSKEMLAAYPDLDAVFCGDDVLAIAVLDTLRELGVDCPNQVGVLGFNDMAISTWGAYQLTTIRQPAKAMVEAAIELTLRQIEEPTSPCEYKILPCETVIRRTIRP</sequence>
<dbReference type="SMART" id="SM00354">
    <property type="entry name" value="HTH_LACI"/>
    <property type="match status" value="1"/>
</dbReference>
<feature type="domain" description="HTH lacI-type" evidence="5">
    <location>
        <begin position="9"/>
        <end position="63"/>
    </location>
</feature>
<dbReference type="InterPro" id="IPR046335">
    <property type="entry name" value="LacI/GalR-like_sensor"/>
</dbReference>
<proteinExistence type="predicted"/>
<accession>F2K432</accession>
<dbReference type="SUPFAM" id="SSF47413">
    <property type="entry name" value="lambda repressor-like DNA-binding domains"/>
    <property type="match status" value="1"/>
</dbReference>
<dbReference type="PROSITE" id="PS50932">
    <property type="entry name" value="HTH_LACI_2"/>
    <property type="match status" value="1"/>
</dbReference>
<dbReference type="Pfam" id="PF00356">
    <property type="entry name" value="LacI"/>
    <property type="match status" value="1"/>
</dbReference>
<dbReference type="CDD" id="cd06278">
    <property type="entry name" value="PBP1_LacI-like"/>
    <property type="match status" value="1"/>
</dbReference>
<evidence type="ECO:0000313" key="7">
    <source>
        <dbReference type="Proteomes" id="UP000001062"/>
    </source>
</evidence>
<name>F2K432_MARM1</name>
<keyword evidence="1" id="KW-0678">Repressor</keyword>
<gene>
    <name evidence="6" type="ordered locus">Marme_2130</name>
</gene>
<dbReference type="Gene3D" id="1.10.260.40">
    <property type="entry name" value="lambda repressor-like DNA-binding domains"/>
    <property type="match status" value="1"/>
</dbReference>
<organism evidence="6 7">
    <name type="scientific">Marinomonas mediterranea (strain ATCC 700492 / JCM 21426 / NBRC 103028 / MMB-1)</name>
    <dbReference type="NCBI Taxonomy" id="717774"/>
    <lineage>
        <taxon>Bacteria</taxon>
        <taxon>Pseudomonadati</taxon>
        <taxon>Pseudomonadota</taxon>
        <taxon>Gammaproteobacteria</taxon>
        <taxon>Oceanospirillales</taxon>
        <taxon>Oceanospirillaceae</taxon>
        <taxon>Marinomonas</taxon>
    </lineage>
</organism>
<dbReference type="Gene3D" id="3.40.50.2300">
    <property type="match status" value="2"/>
</dbReference>
<keyword evidence="2" id="KW-0805">Transcription regulation</keyword>
<dbReference type="InterPro" id="IPR000843">
    <property type="entry name" value="HTH_LacI"/>
</dbReference>
<dbReference type="PANTHER" id="PTHR30146">
    <property type="entry name" value="LACI-RELATED TRANSCRIPTIONAL REPRESSOR"/>
    <property type="match status" value="1"/>
</dbReference>
<dbReference type="STRING" id="717774.Marme_2130"/>
<keyword evidence="7" id="KW-1185">Reference proteome</keyword>
<keyword evidence="3" id="KW-0238">DNA-binding</keyword>
<dbReference type="Pfam" id="PF13377">
    <property type="entry name" value="Peripla_BP_3"/>
    <property type="match status" value="1"/>
</dbReference>
<evidence type="ECO:0000256" key="3">
    <source>
        <dbReference type="ARBA" id="ARBA00023125"/>
    </source>
</evidence>
<dbReference type="HOGENOM" id="CLU_037628_6_1_6"/>
<dbReference type="KEGG" id="mme:Marme_2130"/>
<dbReference type="GO" id="GO:0003700">
    <property type="term" value="F:DNA-binding transcription factor activity"/>
    <property type="evidence" value="ECO:0007669"/>
    <property type="project" value="TreeGrafter"/>
</dbReference>
<evidence type="ECO:0000256" key="4">
    <source>
        <dbReference type="ARBA" id="ARBA00023163"/>
    </source>
</evidence>
<dbReference type="PANTHER" id="PTHR30146:SF95">
    <property type="entry name" value="RIBOSE OPERON REPRESSOR"/>
    <property type="match status" value="1"/>
</dbReference>
<evidence type="ECO:0000313" key="6">
    <source>
        <dbReference type="EMBL" id="ADZ91374.1"/>
    </source>
</evidence>
<protein>
    <submittedName>
        <fullName evidence="6">Transcriptional regulator, LacI family</fullName>
    </submittedName>
</protein>
<keyword evidence="4" id="KW-0804">Transcription</keyword>
<dbReference type="SUPFAM" id="SSF53822">
    <property type="entry name" value="Periplasmic binding protein-like I"/>
    <property type="match status" value="1"/>
</dbReference>
<dbReference type="GO" id="GO:0000976">
    <property type="term" value="F:transcription cis-regulatory region binding"/>
    <property type="evidence" value="ECO:0007669"/>
    <property type="project" value="TreeGrafter"/>
</dbReference>
<dbReference type="OrthoDB" id="6619319at2"/>
<dbReference type="InterPro" id="IPR028082">
    <property type="entry name" value="Peripla_BP_I"/>
</dbReference>
<dbReference type="EMBL" id="CP002583">
    <property type="protein sequence ID" value="ADZ91374.1"/>
    <property type="molecule type" value="Genomic_DNA"/>
</dbReference>
<dbReference type="AlphaFoldDB" id="F2K432"/>
<dbReference type="eggNOG" id="COG1609">
    <property type="taxonomic scope" value="Bacteria"/>
</dbReference>
<reference evidence="6 7" key="1">
    <citation type="journal article" date="2012" name="Stand. Genomic Sci.">
        <title>Complete genome sequence of the melanogenic marine bacterium Marinomonas mediterranea type strain (MMB-1(T)).</title>
        <authorList>
            <person name="Lucas-Elio P."/>
            <person name="Goodwin L."/>
            <person name="Woyke T."/>
            <person name="Pitluck S."/>
            <person name="Nolan M."/>
            <person name="Kyrpides N.C."/>
            <person name="Detter J.C."/>
            <person name="Copeland A."/>
            <person name="Teshima H."/>
            <person name="Bruce D."/>
            <person name="Detter C."/>
            <person name="Tapia R."/>
            <person name="Han S."/>
            <person name="Land M.L."/>
            <person name="Ivanova N."/>
            <person name="Mikhailova N."/>
            <person name="Johnston A.W."/>
            <person name="Sanchez-Amat A."/>
        </authorList>
    </citation>
    <scope>NUCLEOTIDE SEQUENCE [LARGE SCALE GENOMIC DNA]</scope>
    <source>
        <strain evidence="7">ATCC 700492 / JCM 21426 / NBRC 103028 / MMB-1</strain>
    </source>
</reference>
<evidence type="ECO:0000256" key="1">
    <source>
        <dbReference type="ARBA" id="ARBA00022491"/>
    </source>
</evidence>
<dbReference type="InterPro" id="IPR010982">
    <property type="entry name" value="Lambda_DNA-bd_dom_sf"/>
</dbReference>
<dbReference type="CDD" id="cd01392">
    <property type="entry name" value="HTH_LacI"/>
    <property type="match status" value="1"/>
</dbReference>
<dbReference type="PATRIC" id="fig|717774.3.peg.2192"/>